<feature type="domain" description="F-box" evidence="1">
    <location>
        <begin position="16"/>
        <end position="60"/>
    </location>
</feature>
<dbReference type="GeneID" id="87814748"/>
<keyword evidence="3" id="KW-1185">Reference proteome</keyword>
<evidence type="ECO:0000313" key="2">
    <source>
        <dbReference type="EMBL" id="KAK4140886.1"/>
    </source>
</evidence>
<dbReference type="AlphaFoldDB" id="A0AAN6ZKN3"/>
<evidence type="ECO:0000313" key="3">
    <source>
        <dbReference type="Proteomes" id="UP001302676"/>
    </source>
</evidence>
<evidence type="ECO:0000259" key="1">
    <source>
        <dbReference type="PROSITE" id="PS50181"/>
    </source>
</evidence>
<organism evidence="2 3">
    <name type="scientific">Dichotomopilus funicola</name>
    <dbReference type="NCBI Taxonomy" id="1934379"/>
    <lineage>
        <taxon>Eukaryota</taxon>
        <taxon>Fungi</taxon>
        <taxon>Dikarya</taxon>
        <taxon>Ascomycota</taxon>
        <taxon>Pezizomycotina</taxon>
        <taxon>Sordariomycetes</taxon>
        <taxon>Sordariomycetidae</taxon>
        <taxon>Sordariales</taxon>
        <taxon>Chaetomiaceae</taxon>
        <taxon>Dichotomopilus</taxon>
    </lineage>
</organism>
<dbReference type="Proteomes" id="UP001302676">
    <property type="component" value="Unassembled WGS sequence"/>
</dbReference>
<dbReference type="EMBL" id="MU853621">
    <property type="protein sequence ID" value="KAK4140886.1"/>
    <property type="molecule type" value="Genomic_DNA"/>
</dbReference>
<proteinExistence type="predicted"/>
<reference evidence="2" key="1">
    <citation type="journal article" date="2023" name="Mol. Phylogenet. Evol.">
        <title>Genome-scale phylogeny and comparative genomics of the fungal order Sordariales.</title>
        <authorList>
            <person name="Hensen N."/>
            <person name="Bonometti L."/>
            <person name="Westerberg I."/>
            <person name="Brannstrom I.O."/>
            <person name="Guillou S."/>
            <person name="Cros-Aarteil S."/>
            <person name="Calhoun S."/>
            <person name="Haridas S."/>
            <person name="Kuo A."/>
            <person name="Mondo S."/>
            <person name="Pangilinan J."/>
            <person name="Riley R."/>
            <person name="LaButti K."/>
            <person name="Andreopoulos B."/>
            <person name="Lipzen A."/>
            <person name="Chen C."/>
            <person name="Yan M."/>
            <person name="Daum C."/>
            <person name="Ng V."/>
            <person name="Clum A."/>
            <person name="Steindorff A."/>
            <person name="Ohm R.A."/>
            <person name="Martin F."/>
            <person name="Silar P."/>
            <person name="Natvig D.O."/>
            <person name="Lalanne C."/>
            <person name="Gautier V."/>
            <person name="Ament-Velasquez S.L."/>
            <person name="Kruys A."/>
            <person name="Hutchinson M.I."/>
            <person name="Powell A.J."/>
            <person name="Barry K."/>
            <person name="Miller A.N."/>
            <person name="Grigoriev I.V."/>
            <person name="Debuchy R."/>
            <person name="Gladieux P."/>
            <person name="Hiltunen Thoren M."/>
            <person name="Johannesson H."/>
        </authorList>
    </citation>
    <scope>NUCLEOTIDE SEQUENCE</scope>
    <source>
        <strain evidence="2">CBS 141.50</strain>
    </source>
</reference>
<dbReference type="InterPro" id="IPR001810">
    <property type="entry name" value="F-box_dom"/>
</dbReference>
<dbReference type="PROSITE" id="PS50181">
    <property type="entry name" value="FBOX"/>
    <property type="match status" value="1"/>
</dbReference>
<protein>
    <recommendedName>
        <fullName evidence="1">F-box domain-containing protein</fullName>
    </recommendedName>
</protein>
<accession>A0AAN6ZKN3</accession>
<comment type="caution">
    <text evidence="2">The sequence shown here is derived from an EMBL/GenBank/DDBJ whole genome shotgun (WGS) entry which is preliminary data.</text>
</comment>
<reference evidence="2" key="2">
    <citation type="submission" date="2023-05" db="EMBL/GenBank/DDBJ databases">
        <authorList>
            <consortium name="Lawrence Berkeley National Laboratory"/>
            <person name="Steindorff A."/>
            <person name="Hensen N."/>
            <person name="Bonometti L."/>
            <person name="Westerberg I."/>
            <person name="Brannstrom I.O."/>
            <person name="Guillou S."/>
            <person name="Cros-Aarteil S."/>
            <person name="Calhoun S."/>
            <person name="Haridas S."/>
            <person name="Kuo A."/>
            <person name="Mondo S."/>
            <person name="Pangilinan J."/>
            <person name="Riley R."/>
            <person name="Labutti K."/>
            <person name="Andreopoulos B."/>
            <person name="Lipzen A."/>
            <person name="Chen C."/>
            <person name="Yanf M."/>
            <person name="Daum C."/>
            <person name="Ng V."/>
            <person name="Clum A."/>
            <person name="Ohm R."/>
            <person name="Martin F."/>
            <person name="Silar P."/>
            <person name="Natvig D."/>
            <person name="Lalanne C."/>
            <person name="Gautier V."/>
            <person name="Ament-Velasquez S.L."/>
            <person name="Kruys A."/>
            <person name="Hutchinson M.I."/>
            <person name="Powell A.J."/>
            <person name="Barry K."/>
            <person name="Miller A.N."/>
            <person name="Grigoriev I.V."/>
            <person name="Debuchy R."/>
            <person name="Gladieux P."/>
            <person name="Thoren M.H."/>
            <person name="Johannesson H."/>
        </authorList>
    </citation>
    <scope>NUCLEOTIDE SEQUENCE</scope>
    <source>
        <strain evidence="2">CBS 141.50</strain>
    </source>
</reference>
<dbReference type="RefSeq" id="XP_062634257.1">
    <property type="nucleotide sequence ID" value="XM_062778135.1"/>
</dbReference>
<gene>
    <name evidence="2" type="ORF">C8A04DRAFT_14527</name>
</gene>
<dbReference type="Pfam" id="PF00646">
    <property type="entry name" value="F-box"/>
    <property type="match status" value="1"/>
</dbReference>
<sequence length="364" mass="41592">MKTHPITSSDRKAILSPNMQDLPAEILIEVLSLVDFVAFDSMRLVNRRIAAIADMHWQRIMTGIITREFHPVDEFFAAFFAAEVPPGLLAHPPLLLKVVQELNDRPMLIDFCRVIKRWEVEMPRLRFAKSPAVAHRSLLPHELTRMRGALYFWWRYARAFHGHAQPTAEADHYLGGLSPPPKYPFSFTRNFSTSRLLEALDLFRTVRSALQASCPSIRQVTSLLDFLSPDAIVNMAWGDDHENACIIATMMRLLPREILHIIIYRHTYPTQSSLISFIRLCHPKIEDSAETFMETVSITLCRRQLRGRQPFGSVSFPAAEGGILDHSNPEDEAMRVIYDKDANLPTGLCDCVFETKRARLEPSR</sequence>
<name>A0AAN6ZKN3_9PEZI</name>